<proteinExistence type="predicted"/>
<evidence type="ECO:0000313" key="2">
    <source>
        <dbReference type="Proteomes" id="UP000235310"/>
    </source>
</evidence>
<dbReference type="EMBL" id="CP170589">
    <property type="protein sequence ID" value="XNH93132.1"/>
    <property type="molecule type" value="Genomic_DNA"/>
</dbReference>
<sequence length="186" mass="21398">MLAGVLVAFIAHGTPVSSEYCSETVIQSNRLEAGQMVRVQQGKLRVNVYRRSEIEIAKAKKHVGGSFDERYPSWWPKDKYPLNYFSVAERSVVPEYFVFWDRSPINGAIITLINPEWYDESEDLSYLGDKWQSGLIDYENQVYYDTTGRPVKWGAKSKGLELSKLPLLIPNHEYDKKTGNIRLLCQ</sequence>
<accession>A0ACD5FUS7</accession>
<name>A0ACD5FUS7_9VIBR</name>
<reference evidence="1 2" key="1">
    <citation type="journal article" date="2018" name="Nature">
        <title>A major lineage of non-tailed dsDNA viruses as unrecognized killers of marine bacteria.</title>
        <authorList>
            <person name="Kauffman K.M."/>
            <person name="Hussain F.A."/>
            <person name="Yang J."/>
            <person name="Arevalo P."/>
            <person name="Brown J.M."/>
            <person name="Chang W.K."/>
            <person name="VanInsberghe D."/>
            <person name="Elsherbini J."/>
            <person name="Sharma R.S."/>
            <person name="Cutler M.B."/>
            <person name="Kelly L."/>
            <person name="Polz M.F."/>
        </authorList>
    </citation>
    <scope>NUCLEOTIDE SEQUENCE [LARGE SCALE GENOMIC DNA]</scope>
    <source>
        <strain evidence="1 2">10N.222.46.E12</strain>
    </source>
</reference>
<gene>
    <name evidence="1" type="ORF">BCS90_12500</name>
</gene>
<organism evidence="1 2">
    <name type="scientific">Vibrio cyclitrophicus</name>
    <dbReference type="NCBI Taxonomy" id="47951"/>
    <lineage>
        <taxon>Bacteria</taxon>
        <taxon>Pseudomonadati</taxon>
        <taxon>Pseudomonadota</taxon>
        <taxon>Gammaproteobacteria</taxon>
        <taxon>Vibrionales</taxon>
        <taxon>Vibrionaceae</taxon>
        <taxon>Vibrio</taxon>
    </lineage>
</organism>
<evidence type="ECO:0000313" key="1">
    <source>
        <dbReference type="EMBL" id="XNH93132.1"/>
    </source>
</evidence>
<protein>
    <submittedName>
        <fullName evidence="1">Uncharacterized protein</fullName>
    </submittedName>
</protein>
<dbReference type="Proteomes" id="UP000235310">
    <property type="component" value="Chromosome 1"/>
</dbReference>